<reference evidence="1" key="1">
    <citation type="journal article" date="2017" name="Nature">
        <title>The genome of Chenopodium quinoa.</title>
        <authorList>
            <person name="Jarvis D.E."/>
            <person name="Ho Y.S."/>
            <person name="Lightfoot D.J."/>
            <person name="Schmoeckel S.M."/>
            <person name="Li B."/>
            <person name="Borm T.J.A."/>
            <person name="Ohyanagi H."/>
            <person name="Mineta K."/>
            <person name="Michell C.T."/>
            <person name="Saber N."/>
            <person name="Kharbatia N.M."/>
            <person name="Rupper R.R."/>
            <person name="Sharp A.R."/>
            <person name="Dally N."/>
            <person name="Boughton B.A."/>
            <person name="Woo Y.H."/>
            <person name="Gao G."/>
            <person name="Schijlen E.G.W.M."/>
            <person name="Guo X."/>
            <person name="Momin A.A."/>
            <person name="Negrao S."/>
            <person name="Al-Babili S."/>
            <person name="Gehring C."/>
            <person name="Roessner U."/>
            <person name="Jung C."/>
            <person name="Murphy K."/>
            <person name="Arold S.T."/>
            <person name="Gojobori T."/>
            <person name="van der Linden C.G."/>
            <person name="van Loo E.N."/>
            <person name="Jellen E.N."/>
            <person name="Maughan P.J."/>
            <person name="Tester M."/>
        </authorList>
    </citation>
    <scope>NUCLEOTIDE SEQUENCE [LARGE SCALE GENOMIC DNA]</scope>
    <source>
        <strain evidence="1">cv. PI 614886</strain>
    </source>
</reference>
<accession>A0A803LT16</accession>
<dbReference type="CDD" id="cd05233">
    <property type="entry name" value="SDR_c"/>
    <property type="match status" value="1"/>
</dbReference>
<dbReference type="PANTHER" id="PTHR44375:SF2">
    <property type="entry name" value="BETA-KETOACYL-ACP REDUCTASE-LIKE PROTEIN-RELATED"/>
    <property type="match status" value="1"/>
</dbReference>
<dbReference type="Pfam" id="PF13561">
    <property type="entry name" value="adh_short_C2"/>
    <property type="match status" value="1"/>
</dbReference>
<dbReference type="Proteomes" id="UP000596660">
    <property type="component" value="Unplaced"/>
</dbReference>
<evidence type="ECO:0000313" key="2">
    <source>
        <dbReference type="Proteomes" id="UP000596660"/>
    </source>
</evidence>
<keyword evidence="2" id="KW-1185">Reference proteome</keyword>
<dbReference type="InterPro" id="IPR036291">
    <property type="entry name" value="NAD(P)-bd_dom_sf"/>
</dbReference>
<organism evidence="1 2">
    <name type="scientific">Chenopodium quinoa</name>
    <name type="common">Quinoa</name>
    <dbReference type="NCBI Taxonomy" id="63459"/>
    <lineage>
        <taxon>Eukaryota</taxon>
        <taxon>Viridiplantae</taxon>
        <taxon>Streptophyta</taxon>
        <taxon>Embryophyta</taxon>
        <taxon>Tracheophyta</taxon>
        <taxon>Spermatophyta</taxon>
        <taxon>Magnoliopsida</taxon>
        <taxon>eudicotyledons</taxon>
        <taxon>Gunneridae</taxon>
        <taxon>Pentapetalae</taxon>
        <taxon>Caryophyllales</taxon>
        <taxon>Chenopodiaceae</taxon>
        <taxon>Chenopodioideae</taxon>
        <taxon>Atripliceae</taxon>
        <taxon>Chenopodium</taxon>
    </lineage>
</organism>
<sequence>MAEFQNKPQNSSSQQWRKLPEFEGKVVMVTGASSGLGREFCLDLAKSGTVRTSLELSEEEWNNNFKTNLTGAWLVSKAVCIRMRDAKIEGSVINISSIASLNRGQLPGSSAYSASKAGLNSLTKMMALELGMYKIRVNSISPGLFRSEITENLMEKDWLNKVAVNTVPLRTFGTSDPALTSLVRYLLFDSSEYVTGNFFIVDAGATLPGVPIFSSL</sequence>
<dbReference type="AlphaFoldDB" id="A0A803LT16"/>
<protein>
    <submittedName>
        <fullName evidence="1">Uncharacterized protein</fullName>
    </submittedName>
</protein>
<proteinExistence type="predicted"/>
<reference evidence="1" key="2">
    <citation type="submission" date="2021-03" db="UniProtKB">
        <authorList>
            <consortium name="EnsemblPlants"/>
        </authorList>
    </citation>
    <scope>IDENTIFICATION</scope>
</reference>
<dbReference type="PRINTS" id="PR00080">
    <property type="entry name" value="SDRFAMILY"/>
</dbReference>
<dbReference type="EnsemblPlants" id="AUR62018360-RA">
    <property type="protein sequence ID" value="AUR62018360-RA:cds"/>
    <property type="gene ID" value="AUR62018360"/>
</dbReference>
<dbReference type="PANTHER" id="PTHR44375">
    <property type="entry name" value="BETA-KETOACYL-ACP REDUCTASE-LIKE PROTEIN-RELATED"/>
    <property type="match status" value="1"/>
</dbReference>
<name>A0A803LT16_CHEQI</name>
<dbReference type="InterPro" id="IPR020904">
    <property type="entry name" value="Sc_DH/Rdtase_CS"/>
</dbReference>
<dbReference type="Gene3D" id="3.40.50.720">
    <property type="entry name" value="NAD(P)-binding Rossmann-like Domain"/>
    <property type="match status" value="2"/>
</dbReference>
<dbReference type="SUPFAM" id="SSF51735">
    <property type="entry name" value="NAD(P)-binding Rossmann-fold domains"/>
    <property type="match status" value="1"/>
</dbReference>
<evidence type="ECO:0000313" key="1">
    <source>
        <dbReference type="EnsemblPlants" id="AUR62018360-RA:cds"/>
    </source>
</evidence>
<dbReference type="PRINTS" id="PR00081">
    <property type="entry name" value="GDHRDH"/>
</dbReference>
<dbReference type="OMA" id="KMMAVEM"/>
<dbReference type="PROSITE" id="PS00061">
    <property type="entry name" value="ADH_SHORT"/>
    <property type="match status" value="1"/>
</dbReference>
<dbReference type="InterPro" id="IPR002347">
    <property type="entry name" value="SDR_fam"/>
</dbReference>
<dbReference type="Gramene" id="AUR62018360-RA">
    <property type="protein sequence ID" value="AUR62018360-RA:cds"/>
    <property type="gene ID" value="AUR62018360"/>
</dbReference>